<dbReference type="GO" id="GO:0003723">
    <property type="term" value="F:RNA binding"/>
    <property type="evidence" value="ECO:0007669"/>
    <property type="project" value="InterPro"/>
</dbReference>
<evidence type="ECO:0000313" key="4">
    <source>
        <dbReference type="EMBL" id="KAK8957134.1"/>
    </source>
</evidence>
<name>A0AAP0GFJ9_9ASPA</name>
<evidence type="ECO:0000256" key="3">
    <source>
        <dbReference type="SAM" id="MobiDB-lite"/>
    </source>
</evidence>
<dbReference type="InterPro" id="IPR011990">
    <property type="entry name" value="TPR-like_helical_dom_sf"/>
</dbReference>
<protein>
    <submittedName>
        <fullName evidence="4">Pentatricopeptide repeat-containing protein</fullName>
    </submittedName>
</protein>
<evidence type="ECO:0000313" key="5">
    <source>
        <dbReference type="Proteomes" id="UP001418222"/>
    </source>
</evidence>
<dbReference type="Pfam" id="PF13041">
    <property type="entry name" value="PPR_2"/>
    <property type="match status" value="2"/>
</dbReference>
<feature type="repeat" description="PPR" evidence="2">
    <location>
        <begin position="262"/>
        <end position="296"/>
    </location>
</feature>
<dbReference type="Gene3D" id="1.25.40.10">
    <property type="entry name" value="Tetratricopeptide repeat domain"/>
    <property type="match status" value="5"/>
</dbReference>
<feature type="repeat" description="PPR" evidence="2">
    <location>
        <begin position="137"/>
        <end position="168"/>
    </location>
</feature>
<gene>
    <name evidence="4" type="primary">PCMP-E28</name>
    <name evidence="4" type="ORF">KSP39_PZI001334</name>
</gene>
<dbReference type="FunFam" id="1.25.40.10:FF:000090">
    <property type="entry name" value="Pentatricopeptide repeat-containing protein, chloroplastic"/>
    <property type="match status" value="1"/>
</dbReference>
<dbReference type="Pfam" id="PF01535">
    <property type="entry name" value="PPR"/>
    <property type="match status" value="5"/>
</dbReference>
<dbReference type="SUPFAM" id="SSF48452">
    <property type="entry name" value="TPR-like"/>
    <property type="match status" value="1"/>
</dbReference>
<dbReference type="Pfam" id="PF20431">
    <property type="entry name" value="E_motif"/>
    <property type="match status" value="1"/>
</dbReference>
<dbReference type="NCBIfam" id="TIGR00756">
    <property type="entry name" value="PPR"/>
    <property type="match status" value="5"/>
</dbReference>
<keyword evidence="5" id="KW-1185">Reference proteome</keyword>
<feature type="repeat" description="PPR" evidence="2">
    <location>
        <begin position="365"/>
        <end position="399"/>
    </location>
</feature>
<feature type="repeat" description="PPR" evidence="2">
    <location>
        <begin position="169"/>
        <end position="203"/>
    </location>
</feature>
<dbReference type="AlphaFoldDB" id="A0AAP0GFJ9"/>
<feature type="repeat" description="PPR" evidence="2">
    <location>
        <begin position="231"/>
        <end position="261"/>
    </location>
</feature>
<dbReference type="PANTHER" id="PTHR47926:SF545">
    <property type="entry name" value="PENTACOTRIPEPTIDE-REPEAT REGION OF PRORP DOMAIN-CONTAINING PROTEIN"/>
    <property type="match status" value="1"/>
</dbReference>
<feature type="region of interest" description="Disordered" evidence="3">
    <location>
        <begin position="1"/>
        <end position="39"/>
    </location>
</feature>
<evidence type="ECO:0000256" key="1">
    <source>
        <dbReference type="ARBA" id="ARBA00022737"/>
    </source>
</evidence>
<feature type="compositionally biased region" description="Low complexity" evidence="3">
    <location>
        <begin position="13"/>
        <end position="23"/>
    </location>
</feature>
<sequence length="546" mass="60486">MFVVKTRRPIKFSSSKRSNSSSSGETPRRDQQDPSSSFSWTSAIRSSSLLRRYRHVLSLYVKMISSGHRPDPFAISASLKACAHTLSMPAAAVIHAQVHKLGHHADVYAQTALVDAYSKLAGIGSALTMFDEMRTRNVVSWNSILCAHLRTMNNINEARRVFDEMPVKDVISWNSMVSGYAKAGDMKSAVELFSNTPGRNAASWNGMISAFIARGDMAQARHMFDEMPMRSNVTLVAMISGYSRHGDVASSEELFEKMDMKDVFSWNAMLACYAQNGFSKDAIHLFNRMRKPDANVSPDEMTFSSVISACSQLGDLKLGKWVESYIPSIGIELDAHLHTAFVDLYSKCGAMDQAFKHFNHLRAKDLVSYTAMIQGCAINGMCSEAFNLFNEMVRSMIAPNSATFVGLLTAYNHAGLVDEGQKCFASMLSEYRVSPSTDHYAIMVDLLGREGRLEEAHRLIRGMPMKAHVGVWGALLLACRLHGNVELGELSTKNCLELEPDSCGYHVILSNIYAEAGEWEKANRLRKVLSEKGLAKVPGCSWVEPK</sequence>
<feature type="compositionally biased region" description="Basic residues" evidence="3">
    <location>
        <begin position="1"/>
        <end position="10"/>
    </location>
</feature>
<dbReference type="Proteomes" id="UP001418222">
    <property type="component" value="Unassembled WGS sequence"/>
</dbReference>
<keyword evidence="1" id="KW-0677">Repeat</keyword>
<comment type="caution">
    <text evidence="4">The sequence shown here is derived from an EMBL/GenBank/DDBJ whole genome shotgun (WGS) entry which is preliminary data.</text>
</comment>
<proteinExistence type="predicted"/>
<dbReference type="GO" id="GO:0009451">
    <property type="term" value="P:RNA modification"/>
    <property type="evidence" value="ECO:0007669"/>
    <property type="project" value="InterPro"/>
</dbReference>
<evidence type="ECO:0000256" key="2">
    <source>
        <dbReference type="PROSITE-ProRule" id="PRU00708"/>
    </source>
</evidence>
<reference evidence="4 5" key="1">
    <citation type="journal article" date="2022" name="Nat. Plants">
        <title>Genomes of leafy and leafless Platanthera orchids illuminate the evolution of mycoheterotrophy.</title>
        <authorList>
            <person name="Li M.H."/>
            <person name="Liu K.W."/>
            <person name="Li Z."/>
            <person name="Lu H.C."/>
            <person name="Ye Q.L."/>
            <person name="Zhang D."/>
            <person name="Wang J.Y."/>
            <person name="Li Y.F."/>
            <person name="Zhong Z.M."/>
            <person name="Liu X."/>
            <person name="Yu X."/>
            <person name="Liu D.K."/>
            <person name="Tu X.D."/>
            <person name="Liu B."/>
            <person name="Hao Y."/>
            <person name="Liao X.Y."/>
            <person name="Jiang Y.T."/>
            <person name="Sun W.H."/>
            <person name="Chen J."/>
            <person name="Chen Y.Q."/>
            <person name="Ai Y."/>
            <person name="Zhai J.W."/>
            <person name="Wu S.S."/>
            <person name="Zhou Z."/>
            <person name="Hsiao Y.Y."/>
            <person name="Wu W.L."/>
            <person name="Chen Y.Y."/>
            <person name="Lin Y.F."/>
            <person name="Hsu J.L."/>
            <person name="Li C.Y."/>
            <person name="Wang Z.W."/>
            <person name="Zhao X."/>
            <person name="Zhong W.Y."/>
            <person name="Ma X.K."/>
            <person name="Ma L."/>
            <person name="Huang J."/>
            <person name="Chen G.Z."/>
            <person name="Huang M.Z."/>
            <person name="Huang L."/>
            <person name="Peng D.H."/>
            <person name="Luo Y.B."/>
            <person name="Zou S.Q."/>
            <person name="Chen S.P."/>
            <person name="Lan S."/>
            <person name="Tsai W.C."/>
            <person name="Van de Peer Y."/>
            <person name="Liu Z.J."/>
        </authorList>
    </citation>
    <scope>NUCLEOTIDE SEQUENCE [LARGE SCALE GENOMIC DNA]</scope>
    <source>
        <strain evidence="4">Lor287</strain>
    </source>
</reference>
<dbReference type="InterPro" id="IPR046848">
    <property type="entry name" value="E_motif"/>
</dbReference>
<dbReference type="InterPro" id="IPR046960">
    <property type="entry name" value="PPR_At4g14850-like_plant"/>
</dbReference>
<organism evidence="4 5">
    <name type="scientific">Platanthera zijinensis</name>
    <dbReference type="NCBI Taxonomy" id="2320716"/>
    <lineage>
        <taxon>Eukaryota</taxon>
        <taxon>Viridiplantae</taxon>
        <taxon>Streptophyta</taxon>
        <taxon>Embryophyta</taxon>
        <taxon>Tracheophyta</taxon>
        <taxon>Spermatophyta</taxon>
        <taxon>Magnoliopsida</taxon>
        <taxon>Liliopsida</taxon>
        <taxon>Asparagales</taxon>
        <taxon>Orchidaceae</taxon>
        <taxon>Orchidoideae</taxon>
        <taxon>Orchideae</taxon>
        <taxon>Orchidinae</taxon>
        <taxon>Platanthera</taxon>
    </lineage>
</organism>
<dbReference type="PANTHER" id="PTHR47926">
    <property type="entry name" value="PENTATRICOPEPTIDE REPEAT-CONTAINING PROTEIN"/>
    <property type="match status" value="1"/>
</dbReference>
<accession>A0AAP0GFJ9</accession>
<dbReference type="InterPro" id="IPR002885">
    <property type="entry name" value="PPR_rpt"/>
</dbReference>
<dbReference type="EMBL" id="JBBWWQ010000001">
    <property type="protein sequence ID" value="KAK8957134.1"/>
    <property type="molecule type" value="Genomic_DNA"/>
</dbReference>
<dbReference type="PROSITE" id="PS51375">
    <property type="entry name" value="PPR"/>
    <property type="match status" value="5"/>
</dbReference>